<dbReference type="UniPathway" id="UPA00053">
    <property type="reaction ID" value="UER00088"/>
</dbReference>
<evidence type="ECO:0000256" key="7">
    <source>
        <dbReference type="ARBA" id="ARBA00022777"/>
    </source>
</evidence>
<dbReference type="InterPro" id="IPR027417">
    <property type="entry name" value="P-loop_NTPase"/>
</dbReference>
<keyword evidence="13" id="KW-1185">Reference proteome</keyword>
<keyword evidence="7 11" id="KW-0418">Kinase</keyword>
<comment type="catalytic activity">
    <reaction evidence="10 11">
        <text>shikimate + ATP = 3-phosphoshikimate + ADP + H(+)</text>
        <dbReference type="Rhea" id="RHEA:13121"/>
        <dbReference type="ChEBI" id="CHEBI:15378"/>
        <dbReference type="ChEBI" id="CHEBI:30616"/>
        <dbReference type="ChEBI" id="CHEBI:36208"/>
        <dbReference type="ChEBI" id="CHEBI:145989"/>
        <dbReference type="ChEBI" id="CHEBI:456216"/>
        <dbReference type="EC" id="2.7.1.71"/>
    </reaction>
</comment>
<dbReference type="SUPFAM" id="SSF52540">
    <property type="entry name" value="P-loop containing nucleoside triphosphate hydrolases"/>
    <property type="match status" value="1"/>
</dbReference>
<comment type="pathway">
    <text evidence="1 11">Metabolic intermediate biosynthesis; chorismate biosynthesis; chorismate from D-erythrose 4-phosphate and phosphoenolpyruvate: step 5/7.</text>
</comment>
<feature type="binding site" evidence="11">
    <location>
        <begin position="11"/>
        <end position="16"/>
    </location>
    <ligand>
        <name>ATP</name>
        <dbReference type="ChEBI" id="CHEBI:30616"/>
    </ligand>
</feature>
<proteinExistence type="inferred from homology"/>
<dbReference type="PROSITE" id="PS01128">
    <property type="entry name" value="SHIKIMATE_KINASE"/>
    <property type="match status" value="1"/>
</dbReference>
<evidence type="ECO:0000256" key="6">
    <source>
        <dbReference type="ARBA" id="ARBA00022741"/>
    </source>
</evidence>
<gene>
    <name evidence="11" type="primary">aroK</name>
    <name evidence="12" type="ORF">FLK61_29875</name>
</gene>
<evidence type="ECO:0000313" key="13">
    <source>
        <dbReference type="Proteomes" id="UP000318138"/>
    </source>
</evidence>
<dbReference type="KEGG" id="psua:FLK61_29875"/>
<comment type="function">
    <text evidence="11">Catalyzes the specific phosphorylation of the 3-hydroxyl group of shikimic acid using ATP as a cosubstrate.</text>
</comment>
<sequence length="165" mass="18473">MQTIVLIGFMGAGKTTIGKLLADKTGVHFTDLDQYIEKQAGKTIKDIFKDSGEAEFRRLESAALKDLLSRGGIISTGGGVVENKKNVEEMLMHAFVIYLHADFETLYERIKQDTARPLASLDKELLQKRYTNRLPLYNQAHARIDTADQSEEQSVELVLSELNNA</sequence>
<dbReference type="GO" id="GO:0009423">
    <property type="term" value="P:chorismate biosynthetic process"/>
    <property type="evidence" value="ECO:0007669"/>
    <property type="project" value="UniProtKB-UniRule"/>
</dbReference>
<dbReference type="EC" id="2.7.1.71" evidence="3 11"/>
<name>A0A859FEC1_9BACI</name>
<dbReference type="GO" id="GO:0005829">
    <property type="term" value="C:cytosol"/>
    <property type="evidence" value="ECO:0007669"/>
    <property type="project" value="TreeGrafter"/>
</dbReference>
<dbReference type="Gene3D" id="3.40.50.300">
    <property type="entry name" value="P-loop containing nucleotide triphosphate hydrolases"/>
    <property type="match status" value="1"/>
</dbReference>
<accession>A0A859FEC1</accession>
<feature type="binding site" evidence="11">
    <location>
        <position position="33"/>
    </location>
    <ligand>
        <name>substrate</name>
    </ligand>
</feature>
<dbReference type="EMBL" id="CP041372">
    <property type="protein sequence ID" value="QKS70934.1"/>
    <property type="molecule type" value="Genomic_DNA"/>
</dbReference>
<feature type="binding site" evidence="11">
    <location>
        <position position="149"/>
    </location>
    <ligand>
        <name>ATP</name>
        <dbReference type="ChEBI" id="CHEBI:30616"/>
    </ligand>
</feature>
<feature type="binding site" evidence="11">
    <location>
        <position position="133"/>
    </location>
    <ligand>
        <name>substrate</name>
    </ligand>
</feature>
<dbReference type="PRINTS" id="PR01100">
    <property type="entry name" value="SHIKIMTKNASE"/>
</dbReference>
<evidence type="ECO:0000256" key="9">
    <source>
        <dbReference type="ARBA" id="ARBA00023141"/>
    </source>
</evidence>
<keyword evidence="6 11" id="KW-0547">Nucleotide-binding</keyword>
<evidence type="ECO:0000256" key="10">
    <source>
        <dbReference type="ARBA" id="ARBA00048567"/>
    </source>
</evidence>
<dbReference type="Proteomes" id="UP000318138">
    <property type="component" value="Chromosome"/>
</dbReference>
<feature type="binding site" evidence="11">
    <location>
        <position position="116"/>
    </location>
    <ligand>
        <name>ATP</name>
        <dbReference type="ChEBI" id="CHEBI:30616"/>
    </ligand>
</feature>
<keyword evidence="11" id="KW-0963">Cytoplasm</keyword>
<dbReference type="HAMAP" id="MF_00109">
    <property type="entry name" value="Shikimate_kinase"/>
    <property type="match status" value="1"/>
</dbReference>
<keyword evidence="8 11" id="KW-0067">ATP-binding</keyword>
<feature type="binding site" evidence="11">
    <location>
        <position position="78"/>
    </location>
    <ligand>
        <name>substrate</name>
    </ligand>
</feature>
<dbReference type="GO" id="GO:0004765">
    <property type="term" value="F:shikimate kinase activity"/>
    <property type="evidence" value="ECO:0007669"/>
    <property type="project" value="UniProtKB-UniRule"/>
</dbReference>
<dbReference type="InterPro" id="IPR031322">
    <property type="entry name" value="Shikimate/glucono_kinase"/>
</dbReference>
<dbReference type="GO" id="GO:0008652">
    <property type="term" value="P:amino acid biosynthetic process"/>
    <property type="evidence" value="ECO:0007669"/>
    <property type="project" value="UniProtKB-KW"/>
</dbReference>
<evidence type="ECO:0000256" key="11">
    <source>
        <dbReference type="HAMAP-Rule" id="MF_00109"/>
    </source>
</evidence>
<comment type="cofactor">
    <cofactor evidence="11">
        <name>Mg(2+)</name>
        <dbReference type="ChEBI" id="CHEBI:18420"/>
    </cofactor>
    <text evidence="11">Binds 1 Mg(2+) ion per subunit.</text>
</comment>
<dbReference type="GO" id="GO:0000287">
    <property type="term" value="F:magnesium ion binding"/>
    <property type="evidence" value="ECO:0007669"/>
    <property type="project" value="UniProtKB-UniRule"/>
</dbReference>
<evidence type="ECO:0000256" key="4">
    <source>
        <dbReference type="ARBA" id="ARBA00022605"/>
    </source>
</evidence>
<feature type="binding site" evidence="11">
    <location>
        <position position="15"/>
    </location>
    <ligand>
        <name>Mg(2+)</name>
        <dbReference type="ChEBI" id="CHEBI:18420"/>
    </ligand>
</feature>
<dbReference type="GO" id="GO:0009073">
    <property type="term" value="P:aromatic amino acid family biosynthetic process"/>
    <property type="evidence" value="ECO:0007669"/>
    <property type="project" value="UniProtKB-KW"/>
</dbReference>
<dbReference type="PANTHER" id="PTHR21087">
    <property type="entry name" value="SHIKIMATE KINASE"/>
    <property type="match status" value="1"/>
</dbReference>
<protein>
    <recommendedName>
        <fullName evidence="3 11">Shikimate kinase</fullName>
        <shortName evidence="11">SK</shortName>
        <ecNumber evidence="3 11">2.7.1.71</ecNumber>
    </recommendedName>
</protein>
<dbReference type="PANTHER" id="PTHR21087:SF16">
    <property type="entry name" value="SHIKIMATE KINASE 1, CHLOROPLASTIC"/>
    <property type="match status" value="1"/>
</dbReference>
<dbReference type="InterPro" id="IPR023000">
    <property type="entry name" value="Shikimate_kinase_CS"/>
</dbReference>
<comment type="subunit">
    <text evidence="11">Monomer.</text>
</comment>
<evidence type="ECO:0000256" key="2">
    <source>
        <dbReference type="ARBA" id="ARBA00006997"/>
    </source>
</evidence>
<dbReference type="RefSeq" id="WP_176008971.1">
    <property type="nucleotide sequence ID" value="NZ_CP041372.2"/>
</dbReference>
<evidence type="ECO:0000256" key="1">
    <source>
        <dbReference type="ARBA" id="ARBA00004842"/>
    </source>
</evidence>
<reference evidence="13" key="1">
    <citation type="submission" date="2019-07" db="EMBL/GenBank/DDBJ databases">
        <title>Bacillus alkalisoli sp. nov. isolated from saline soil.</title>
        <authorList>
            <person name="Sun J.-Q."/>
            <person name="Xu L."/>
        </authorList>
    </citation>
    <scope>NUCLEOTIDE SEQUENCE [LARGE SCALE GENOMIC DNA]</scope>
    <source>
        <strain evidence="13">M4U3P1</strain>
    </source>
</reference>
<dbReference type="AlphaFoldDB" id="A0A859FEC1"/>
<evidence type="ECO:0000313" key="12">
    <source>
        <dbReference type="EMBL" id="QKS70934.1"/>
    </source>
</evidence>
<dbReference type="InterPro" id="IPR000623">
    <property type="entry name" value="Shikimate_kinase/TSH1"/>
</dbReference>
<evidence type="ECO:0000256" key="3">
    <source>
        <dbReference type="ARBA" id="ARBA00012154"/>
    </source>
</evidence>
<keyword evidence="5 11" id="KW-0808">Transferase</keyword>
<dbReference type="GO" id="GO:0005524">
    <property type="term" value="F:ATP binding"/>
    <property type="evidence" value="ECO:0007669"/>
    <property type="project" value="UniProtKB-UniRule"/>
</dbReference>
<keyword evidence="4 11" id="KW-0028">Amino-acid biosynthesis</keyword>
<evidence type="ECO:0000256" key="5">
    <source>
        <dbReference type="ARBA" id="ARBA00022679"/>
    </source>
</evidence>
<keyword evidence="9 11" id="KW-0057">Aromatic amino acid biosynthesis</keyword>
<dbReference type="CDD" id="cd00464">
    <property type="entry name" value="SK"/>
    <property type="match status" value="1"/>
</dbReference>
<evidence type="ECO:0000256" key="8">
    <source>
        <dbReference type="ARBA" id="ARBA00022840"/>
    </source>
</evidence>
<keyword evidence="11" id="KW-0460">Magnesium</keyword>
<keyword evidence="11" id="KW-0479">Metal-binding</keyword>
<organism evidence="12 13">
    <name type="scientific">Paenalkalicoccus suaedae</name>
    <dbReference type="NCBI Taxonomy" id="2592382"/>
    <lineage>
        <taxon>Bacteria</taxon>
        <taxon>Bacillati</taxon>
        <taxon>Bacillota</taxon>
        <taxon>Bacilli</taxon>
        <taxon>Bacillales</taxon>
        <taxon>Bacillaceae</taxon>
        <taxon>Paenalkalicoccus</taxon>
    </lineage>
</organism>
<dbReference type="Pfam" id="PF01202">
    <property type="entry name" value="SKI"/>
    <property type="match status" value="1"/>
</dbReference>
<comment type="subcellular location">
    <subcellularLocation>
        <location evidence="11">Cytoplasm</location>
    </subcellularLocation>
</comment>
<feature type="binding site" evidence="11">
    <location>
        <position position="57"/>
    </location>
    <ligand>
        <name>substrate</name>
    </ligand>
</feature>
<comment type="similarity">
    <text evidence="2 11">Belongs to the shikimate kinase family.</text>
</comment>